<dbReference type="Proteomes" id="UP000322530">
    <property type="component" value="Unassembled WGS sequence"/>
</dbReference>
<evidence type="ECO:0000313" key="1">
    <source>
        <dbReference type="EMBL" id="GCF06988.1"/>
    </source>
</evidence>
<name>A0A5A5T6J9_9CHLR</name>
<protein>
    <recommendedName>
        <fullName evidence="3">OmpR/PhoB-type domain-containing protein</fullName>
    </recommendedName>
</protein>
<gene>
    <name evidence="1" type="ORF">KDI_05520</name>
</gene>
<organism evidence="1 2">
    <name type="scientific">Dictyobacter arantiisoli</name>
    <dbReference type="NCBI Taxonomy" id="2014874"/>
    <lineage>
        <taxon>Bacteria</taxon>
        <taxon>Bacillati</taxon>
        <taxon>Chloroflexota</taxon>
        <taxon>Ktedonobacteria</taxon>
        <taxon>Ktedonobacterales</taxon>
        <taxon>Dictyobacteraceae</taxon>
        <taxon>Dictyobacter</taxon>
    </lineage>
</organism>
<sequence length="165" mass="18765">MQKVSLRKVKTPVSYLQENSEDVLHFSLQGLLPSGHTLALNIPLGTLSHLACKDDRPLMLMEQQFTTSEICVLMPLLDAYPYYCPYEVLVASFNSGHASEAAIARSRKRLQEAQEAGIWDQEMRPVRNVLSRTRLKTRSFGIEISSILETGYILMQTPRYKHPEL</sequence>
<dbReference type="AlphaFoldDB" id="A0A5A5T6J9"/>
<dbReference type="EMBL" id="BIXY01000004">
    <property type="protein sequence ID" value="GCF06988.1"/>
    <property type="molecule type" value="Genomic_DNA"/>
</dbReference>
<evidence type="ECO:0008006" key="3">
    <source>
        <dbReference type="Google" id="ProtNLM"/>
    </source>
</evidence>
<accession>A0A5A5T6J9</accession>
<reference evidence="1 2" key="1">
    <citation type="submission" date="2019-01" db="EMBL/GenBank/DDBJ databases">
        <title>Draft genome sequence of Dictyobacter sp. Uno17.</title>
        <authorList>
            <person name="Wang C.M."/>
            <person name="Zheng Y."/>
            <person name="Sakai Y."/>
            <person name="Abe K."/>
            <person name="Yokota A."/>
            <person name="Yabe S."/>
        </authorList>
    </citation>
    <scope>NUCLEOTIDE SEQUENCE [LARGE SCALE GENOMIC DNA]</scope>
    <source>
        <strain evidence="1 2">Uno17</strain>
    </source>
</reference>
<dbReference type="RefSeq" id="WP_149400036.1">
    <property type="nucleotide sequence ID" value="NZ_BIXY01000004.1"/>
</dbReference>
<proteinExistence type="predicted"/>
<keyword evidence="2" id="KW-1185">Reference proteome</keyword>
<evidence type="ECO:0000313" key="2">
    <source>
        <dbReference type="Proteomes" id="UP000322530"/>
    </source>
</evidence>
<comment type="caution">
    <text evidence="1">The sequence shown here is derived from an EMBL/GenBank/DDBJ whole genome shotgun (WGS) entry which is preliminary data.</text>
</comment>
<dbReference type="OrthoDB" id="156240at2"/>